<dbReference type="Pfam" id="PF13568">
    <property type="entry name" value="OMP_b-brl_2"/>
    <property type="match status" value="1"/>
</dbReference>
<protein>
    <submittedName>
        <fullName evidence="3">PorT family protein</fullName>
    </submittedName>
</protein>
<keyword evidence="1" id="KW-0732">Signal</keyword>
<feature type="signal peptide" evidence="1">
    <location>
        <begin position="1"/>
        <end position="21"/>
    </location>
</feature>
<accession>A0A5C7FU08</accession>
<keyword evidence="4" id="KW-1185">Reference proteome</keyword>
<evidence type="ECO:0000259" key="2">
    <source>
        <dbReference type="Pfam" id="PF13568"/>
    </source>
</evidence>
<feature type="domain" description="Outer membrane protein beta-barrel" evidence="2">
    <location>
        <begin position="22"/>
        <end position="177"/>
    </location>
</feature>
<dbReference type="Proteomes" id="UP000321907">
    <property type="component" value="Unassembled WGS sequence"/>
</dbReference>
<sequence>MTRSFFSVLAVLFFFSATASAQVEFGLKAGLGTEALQEERFDLSRTGREDLALALSDASYGFQFGAFLRVPLSDRFGVQTEVTLNTASNEFRFDDPNQNGTQIFRERYTGVQVPVLASWKLAFLSLNVGPVGHFKVESASDLMDSDGRERAFDSFNLGYAVGGAIDIGPLTFDLRYDGNFARYGEDFSIAGEDFRVDQAAKRWVGSVGYRF</sequence>
<feature type="chain" id="PRO_5022850214" evidence="1">
    <location>
        <begin position="22"/>
        <end position="211"/>
    </location>
</feature>
<dbReference type="AlphaFoldDB" id="A0A5C7FU08"/>
<reference evidence="3 4" key="1">
    <citation type="submission" date="2019-08" db="EMBL/GenBank/DDBJ databases">
        <title>Lewinella sp. strain SSH13 Genome sequencing and assembly.</title>
        <authorList>
            <person name="Kim I."/>
        </authorList>
    </citation>
    <scope>NUCLEOTIDE SEQUENCE [LARGE SCALE GENOMIC DNA]</scope>
    <source>
        <strain evidence="3 4">SSH13</strain>
    </source>
</reference>
<dbReference type="InterPro" id="IPR025665">
    <property type="entry name" value="Beta-barrel_OMP_2"/>
</dbReference>
<dbReference type="EMBL" id="VOXD01000024">
    <property type="protein sequence ID" value="TXF88350.1"/>
    <property type="molecule type" value="Genomic_DNA"/>
</dbReference>
<dbReference type="OrthoDB" id="1001536at2"/>
<comment type="caution">
    <text evidence="3">The sequence shown here is derived from an EMBL/GenBank/DDBJ whole genome shotgun (WGS) entry which is preliminary data.</text>
</comment>
<organism evidence="3 4">
    <name type="scientific">Neolewinella aurantiaca</name>
    <dbReference type="NCBI Taxonomy" id="2602767"/>
    <lineage>
        <taxon>Bacteria</taxon>
        <taxon>Pseudomonadati</taxon>
        <taxon>Bacteroidota</taxon>
        <taxon>Saprospiria</taxon>
        <taxon>Saprospirales</taxon>
        <taxon>Lewinellaceae</taxon>
        <taxon>Neolewinella</taxon>
    </lineage>
</organism>
<evidence type="ECO:0000313" key="3">
    <source>
        <dbReference type="EMBL" id="TXF88350.1"/>
    </source>
</evidence>
<dbReference type="RefSeq" id="WP_147931638.1">
    <property type="nucleotide sequence ID" value="NZ_VOXD01000024.1"/>
</dbReference>
<proteinExistence type="predicted"/>
<evidence type="ECO:0000256" key="1">
    <source>
        <dbReference type="SAM" id="SignalP"/>
    </source>
</evidence>
<name>A0A5C7FU08_9BACT</name>
<evidence type="ECO:0000313" key="4">
    <source>
        <dbReference type="Proteomes" id="UP000321907"/>
    </source>
</evidence>
<gene>
    <name evidence="3" type="ORF">FUA23_15330</name>
</gene>